<evidence type="ECO:0000256" key="10">
    <source>
        <dbReference type="ARBA" id="ARBA00034923"/>
    </source>
</evidence>
<evidence type="ECO:0000313" key="16">
    <source>
        <dbReference type="EMBL" id="EPE01159.1"/>
    </source>
</evidence>
<keyword evidence="17" id="KW-1185">Reference proteome</keyword>
<dbReference type="SUPFAM" id="SSF52540">
    <property type="entry name" value="P-loop containing nucleoside triphosphate hydrolases"/>
    <property type="match status" value="1"/>
</dbReference>
<keyword evidence="4 12" id="KW-0347">Helicase</keyword>
<dbReference type="Gene3D" id="1.10.486.10">
    <property type="entry name" value="PCRA, domain 4"/>
    <property type="match status" value="1"/>
</dbReference>
<dbReference type="GO" id="GO:0005829">
    <property type="term" value="C:cytosol"/>
    <property type="evidence" value="ECO:0007669"/>
    <property type="project" value="TreeGrafter"/>
</dbReference>
<evidence type="ECO:0000259" key="14">
    <source>
        <dbReference type="PROSITE" id="PS51198"/>
    </source>
</evidence>
<dbReference type="PANTHER" id="PTHR11070:SF2">
    <property type="entry name" value="ATP-DEPENDENT DNA HELICASE SRS2"/>
    <property type="match status" value="1"/>
</dbReference>
<keyword evidence="6" id="KW-0238">DNA-binding</keyword>
<dbReference type="AlphaFoldDB" id="S3BIM2"/>
<dbReference type="Gene3D" id="1.10.10.160">
    <property type="match status" value="1"/>
</dbReference>
<comment type="catalytic activity">
    <reaction evidence="8">
        <text>Couples ATP hydrolysis with the unwinding of duplex DNA by translocating in the 3'-5' direction.</text>
        <dbReference type="EC" id="5.6.2.4"/>
    </reaction>
</comment>
<dbReference type="eggNOG" id="COG0210">
    <property type="taxonomic scope" value="Bacteria"/>
</dbReference>
<dbReference type="GO" id="GO:0016887">
    <property type="term" value="F:ATP hydrolysis activity"/>
    <property type="evidence" value="ECO:0007669"/>
    <property type="project" value="RHEA"/>
</dbReference>
<dbReference type="RefSeq" id="WP_016473854.1">
    <property type="nucleotide sequence ID" value="NZ_KE150480.1"/>
</dbReference>
<feature type="region of interest" description="Disordered" evidence="13">
    <location>
        <begin position="663"/>
        <end position="684"/>
    </location>
</feature>
<dbReference type="PROSITE" id="PS51198">
    <property type="entry name" value="UVRD_HELICASE_ATP_BIND"/>
    <property type="match status" value="1"/>
</dbReference>
<dbReference type="GO" id="GO:0003677">
    <property type="term" value="F:DNA binding"/>
    <property type="evidence" value="ECO:0007669"/>
    <property type="project" value="UniProtKB-KW"/>
</dbReference>
<evidence type="ECO:0000256" key="1">
    <source>
        <dbReference type="ARBA" id="ARBA00009922"/>
    </source>
</evidence>
<reference evidence="16 17" key="1">
    <citation type="submission" date="2013-04" db="EMBL/GenBank/DDBJ databases">
        <title>The Genome Sequence of Sutterella wadsworthensis HGA0223.</title>
        <authorList>
            <consortium name="The Broad Institute Genomics Platform"/>
            <person name="Earl A."/>
            <person name="Ward D."/>
            <person name="Feldgarden M."/>
            <person name="Gevers D."/>
            <person name="Schmidt T.M."/>
            <person name="Dover J."/>
            <person name="Dai D."/>
            <person name="Walker B."/>
            <person name="Young S."/>
            <person name="Zeng Q."/>
            <person name="Gargeya S."/>
            <person name="Fitzgerald M."/>
            <person name="Haas B."/>
            <person name="Abouelleil A."/>
            <person name="Allen A.W."/>
            <person name="Alvarado L."/>
            <person name="Arachchi H.M."/>
            <person name="Berlin A.M."/>
            <person name="Chapman S.B."/>
            <person name="Gainer-Dewar J."/>
            <person name="Goldberg J."/>
            <person name="Griggs A."/>
            <person name="Gujja S."/>
            <person name="Hansen M."/>
            <person name="Howarth C."/>
            <person name="Imamovic A."/>
            <person name="Ireland A."/>
            <person name="Larimer J."/>
            <person name="McCowan C."/>
            <person name="Murphy C."/>
            <person name="Pearson M."/>
            <person name="Poon T.W."/>
            <person name="Priest M."/>
            <person name="Roberts A."/>
            <person name="Saif S."/>
            <person name="Shea T."/>
            <person name="Sisk P."/>
            <person name="Sykes S."/>
            <person name="Wortman J."/>
            <person name="Nusbaum C."/>
            <person name="Birren B."/>
        </authorList>
    </citation>
    <scope>NUCLEOTIDE SEQUENCE [LARGE SCALE GENOMIC DNA]</scope>
    <source>
        <strain evidence="16 17">HGA0223</strain>
    </source>
</reference>
<dbReference type="EC" id="5.6.2.4" evidence="9"/>
<protein>
    <recommendedName>
        <fullName evidence="9">DNA 3'-5' helicase</fullName>
        <ecNumber evidence="9">5.6.2.4</ecNumber>
    </recommendedName>
    <alternativeName>
        <fullName evidence="10">DNA 3'-5' helicase II</fullName>
    </alternativeName>
</protein>
<organism evidence="16 17">
    <name type="scientific">Sutterella wadsworthensis HGA0223</name>
    <dbReference type="NCBI Taxonomy" id="1203554"/>
    <lineage>
        <taxon>Bacteria</taxon>
        <taxon>Pseudomonadati</taxon>
        <taxon>Pseudomonadota</taxon>
        <taxon>Betaproteobacteria</taxon>
        <taxon>Burkholderiales</taxon>
        <taxon>Sutterellaceae</taxon>
        <taxon>Sutterella</taxon>
    </lineage>
</organism>
<dbReference type="HOGENOM" id="CLU_004585_5_5_4"/>
<evidence type="ECO:0000256" key="9">
    <source>
        <dbReference type="ARBA" id="ARBA00034808"/>
    </source>
</evidence>
<feature type="domain" description="UvrD-like helicase ATP-binding" evidence="14">
    <location>
        <begin position="7"/>
        <end position="291"/>
    </location>
</feature>
<dbReference type="CDD" id="cd18807">
    <property type="entry name" value="SF1_C_UvrD"/>
    <property type="match status" value="1"/>
</dbReference>
<dbReference type="InterPro" id="IPR014017">
    <property type="entry name" value="DNA_helicase_UvrD-like_C"/>
</dbReference>
<keyword evidence="7" id="KW-0413">Isomerase</keyword>
<dbReference type="Pfam" id="PF00580">
    <property type="entry name" value="UvrD-helicase"/>
    <property type="match status" value="1"/>
</dbReference>
<feature type="compositionally biased region" description="Basic and acidic residues" evidence="13">
    <location>
        <begin position="673"/>
        <end position="684"/>
    </location>
</feature>
<dbReference type="CDD" id="cd17932">
    <property type="entry name" value="DEXQc_UvrD"/>
    <property type="match status" value="1"/>
</dbReference>
<feature type="binding site" evidence="12">
    <location>
        <begin position="28"/>
        <end position="35"/>
    </location>
    <ligand>
        <name>ATP</name>
        <dbReference type="ChEBI" id="CHEBI:30616"/>
    </ligand>
</feature>
<name>S3BIM2_9BURK</name>
<feature type="compositionally biased region" description="Acidic residues" evidence="13">
    <location>
        <begin position="663"/>
        <end position="672"/>
    </location>
</feature>
<dbReference type="GO" id="GO:0000725">
    <property type="term" value="P:recombinational repair"/>
    <property type="evidence" value="ECO:0007669"/>
    <property type="project" value="TreeGrafter"/>
</dbReference>
<keyword evidence="2 12" id="KW-0547">Nucleotide-binding</keyword>
<evidence type="ECO:0000256" key="2">
    <source>
        <dbReference type="ARBA" id="ARBA00022741"/>
    </source>
</evidence>
<proteinExistence type="inferred from homology"/>
<evidence type="ECO:0000256" key="12">
    <source>
        <dbReference type="PROSITE-ProRule" id="PRU00560"/>
    </source>
</evidence>
<keyword evidence="5 12" id="KW-0067">ATP-binding</keyword>
<evidence type="ECO:0000256" key="11">
    <source>
        <dbReference type="ARBA" id="ARBA00048988"/>
    </source>
</evidence>
<evidence type="ECO:0000256" key="6">
    <source>
        <dbReference type="ARBA" id="ARBA00023125"/>
    </source>
</evidence>
<evidence type="ECO:0000256" key="5">
    <source>
        <dbReference type="ARBA" id="ARBA00022840"/>
    </source>
</evidence>
<accession>S3BIM2</accession>
<dbReference type="Proteomes" id="UP000014400">
    <property type="component" value="Unassembled WGS sequence"/>
</dbReference>
<evidence type="ECO:0000256" key="13">
    <source>
        <dbReference type="SAM" id="MobiDB-lite"/>
    </source>
</evidence>
<evidence type="ECO:0000313" key="17">
    <source>
        <dbReference type="Proteomes" id="UP000014400"/>
    </source>
</evidence>
<comment type="similarity">
    <text evidence="1">Belongs to the helicase family. UvrD subfamily.</text>
</comment>
<sequence>MSSDILANLNPEQHRAVTAPEESVLILAGAGSGKTRVLTTRIAWLLEHNLATTGEILAVTFTNKAAKEMLARLEGMIPYDLRRMWVGTFHGLCNRILRIHAQEAGLPKTFQILDSGDQLSLVKRLMKAANIDVEKTDPKQVVNFINWCKENGLRSSGVSAKDASDLRLGLYQAYERECQKQGVVDFAELLLRCYELLTRNDLVRAHYQKRFRHILVDEFQDTNVLQYRWLKILAGEKLGPNGTSLNAVFAVGDDDQSIYAFRGANIGNMADFLKDFHVEKPIKLEQNYRSTKTVLDAANALIANNDGRLGKNLWTSGSQGAKILVKELESEMDEAAWVVDSIRRAQRLTGGDASWRQFAILYRTNAQSRALEAELTARGVPYRIYGGLRFFERAEVKNLLGYLRMITNPWDDTSFLRVVNFPTRGIGAKTIETLQESARASGQSLWATLIQMGDQLSGRLAAFRDLIFTLRETAQNMTLPDAVAHVIKASGLEACYEKDKDGPDRLENMKEVITAAEGWFKNERLPEDLLAFSPANDEVPTPMEGFLTQATLEAGDKSEGQNVNAVQLMTVHSAKGLEFPWVFIVGAEEGIFPHFSAVKTVSEGGQGGLEEERRLMYVAITRAKERLVFTHCKVRRTYGTIFNNPLSSFVKEIPAELVQMEPLFDDDEDDDSDRQGGHFYGRDRDDSYGRGARWGGSSSGYSGGYGRSGQGYSGYGSGRSSGGSYGSNRVSDAVVSESGRRSFAGAGASLAAAQQRRAEDDCGYKPGDRVRHDVFGAGTVKAVIGSGDTTVLRITFGSSTKDLLLRVAKEKLHHAG</sequence>
<dbReference type="GO" id="GO:0033202">
    <property type="term" value="C:DNA helicase complex"/>
    <property type="evidence" value="ECO:0007669"/>
    <property type="project" value="TreeGrafter"/>
</dbReference>
<feature type="domain" description="UvrD-like helicase C-terminal" evidence="15">
    <location>
        <begin position="292"/>
        <end position="576"/>
    </location>
</feature>
<dbReference type="PATRIC" id="fig|1203554.3.peg.457"/>
<dbReference type="Gene3D" id="3.40.50.300">
    <property type="entry name" value="P-loop containing nucleotide triphosphate hydrolases"/>
    <property type="match status" value="2"/>
</dbReference>
<dbReference type="InterPro" id="IPR000212">
    <property type="entry name" value="DNA_helicase_UvrD/REP"/>
</dbReference>
<dbReference type="InterPro" id="IPR014016">
    <property type="entry name" value="UvrD-like_ATP-bd"/>
</dbReference>
<dbReference type="STRING" id="1203554.HMPREF1476_00470"/>
<evidence type="ECO:0000259" key="15">
    <source>
        <dbReference type="PROSITE" id="PS51217"/>
    </source>
</evidence>
<dbReference type="Pfam" id="PF13361">
    <property type="entry name" value="UvrD_C"/>
    <property type="match status" value="1"/>
</dbReference>
<evidence type="ECO:0000256" key="4">
    <source>
        <dbReference type="ARBA" id="ARBA00022806"/>
    </source>
</evidence>
<keyword evidence="3 12" id="KW-0378">Hydrolase</keyword>
<evidence type="ECO:0000256" key="8">
    <source>
        <dbReference type="ARBA" id="ARBA00034617"/>
    </source>
</evidence>
<dbReference type="PROSITE" id="PS51217">
    <property type="entry name" value="UVRD_HELICASE_CTER"/>
    <property type="match status" value="1"/>
</dbReference>
<evidence type="ECO:0000256" key="3">
    <source>
        <dbReference type="ARBA" id="ARBA00022801"/>
    </source>
</evidence>
<evidence type="ECO:0000256" key="7">
    <source>
        <dbReference type="ARBA" id="ARBA00023235"/>
    </source>
</evidence>
<dbReference type="InterPro" id="IPR027417">
    <property type="entry name" value="P-loop_NTPase"/>
</dbReference>
<dbReference type="GO" id="GO:0005524">
    <property type="term" value="F:ATP binding"/>
    <property type="evidence" value="ECO:0007669"/>
    <property type="project" value="UniProtKB-UniRule"/>
</dbReference>
<dbReference type="PANTHER" id="PTHR11070">
    <property type="entry name" value="UVRD / RECB / PCRA DNA HELICASE FAMILY MEMBER"/>
    <property type="match status" value="1"/>
</dbReference>
<gene>
    <name evidence="16" type="ORF">HMPREF1476_00470</name>
</gene>
<dbReference type="GO" id="GO:0043138">
    <property type="term" value="F:3'-5' DNA helicase activity"/>
    <property type="evidence" value="ECO:0007669"/>
    <property type="project" value="UniProtKB-EC"/>
</dbReference>
<dbReference type="EMBL" id="ATCF01000005">
    <property type="protein sequence ID" value="EPE01159.1"/>
    <property type="molecule type" value="Genomic_DNA"/>
</dbReference>
<comment type="caution">
    <text evidence="16">The sequence shown here is derived from an EMBL/GenBank/DDBJ whole genome shotgun (WGS) entry which is preliminary data.</text>
</comment>
<dbReference type="InterPro" id="IPR013986">
    <property type="entry name" value="DExx_box_DNA_helicase_dom_sf"/>
</dbReference>
<comment type="catalytic activity">
    <reaction evidence="11">
        <text>ATP + H2O = ADP + phosphate + H(+)</text>
        <dbReference type="Rhea" id="RHEA:13065"/>
        <dbReference type="ChEBI" id="CHEBI:15377"/>
        <dbReference type="ChEBI" id="CHEBI:15378"/>
        <dbReference type="ChEBI" id="CHEBI:30616"/>
        <dbReference type="ChEBI" id="CHEBI:43474"/>
        <dbReference type="ChEBI" id="CHEBI:456216"/>
        <dbReference type="EC" id="5.6.2.4"/>
    </reaction>
</comment>